<evidence type="ECO:0000313" key="3">
    <source>
        <dbReference type="EnsemblMetazoa" id="G11620.3:cds"/>
    </source>
</evidence>
<keyword evidence="2" id="KW-0732">Signal</keyword>
<dbReference type="AlphaFoldDB" id="A0A8W8HZ71"/>
<keyword evidence="1" id="KW-1133">Transmembrane helix</keyword>
<keyword evidence="1" id="KW-0812">Transmembrane</keyword>
<keyword evidence="4" id="KW-1185">Reference proteome</keyword>
<feature type="chain" id="PRO_5036502111" evidence="2">
    <location>
        <begin position="24"/>
        <end position="134"/>
    </location>
</feature>
<keyword evidence="1" id="KW-0472">Membrane</keyword>
<dbReference type="Proteomes" id="UP000005408">
    <property type="component" value="Unassembled WGS sequence"/>
</dbReference>
<evidence type="ECO:0000313" key="4">
    <source>
        <dbReference type="Proteomes" id="UP000005408"/>
    </source>
</evidence>
<evidence type="ECO:0000256" key="2">
    <source>
        <dbReference type="SAM" id="SignalP"/>
    </source>
</evidence>
<sequence>MGVFTTIFSSALVLVALTAVAEAGGYGGGHQYSYAQFQQPQMYAYYQPPRVQYYTTGVGYGAGYGAGAGAGYGLNAGLANAGGISGGIAGSIIPIVIIFVILAILAPLRTDIDRAGKGKSFDWPVFHICMLHKI</sequence>
<reference evidence="3" key="1">
    <citation type="submission" date="2022-08" db="UniProtKB">
        <authorList>
            <consortium name="EnsemblMetazoa"/>
        </authorList>
    </citation>
    <scope>IDENTIFICATION</scope>
    <source>
        <strain evidence="3">05x7-T-G4-1.051#20</strain>
    </source>
</reference>
<proteinExistence type="predicted"/>
<evidence type="ECO:0000256" key="1">
    <source>
        <dbReference type="SAM" id="Phobius"/>
    </source>
</evidence>
<dbReference type="EnsemblMetazoa" id="G11620.3">
    <property type="protein sequence ID" value="G11620.3:cds"/>
    <property type="gene ID" value="G11620"/>
</dbReference>
<name>A0A8W8HZ71_MAGGI</name>
<organism evidence="3 4">
    <name type="scientific">Magallana gigas</name>
    <name type="common">Pacific oyster</name>
    <name type="synonym">Crassostrea gigas</name>
    <dbReference type="NCBI Taxonomy" id="29159"/>
    <lineage>
        <taxon>Eukaryota</taxon>
        <taxon>Metazoa</taxon>
        <taxon>Spiralia</taxon>
        <taxon>Lophotrochozoa</taxon>
        <taxon>Mollusca</taxon>
        <taxon>Bivalvia</taxon>
        <taxon>Autobranchia</taxon>
        <taxon>Pteriomorphia</taxon>
        <taxon>Ostreida</taxon>
        <taxon>Ostreoidea</taxon>
        <taxon>Ostreidae</taxon>
        <taxon>Magallana</taxon>
    </lineage>
</organism>
<feature type="signal peptide" evidence="2">
    <location>
        <begin position="1"/>
        <end position="23"/>
    </location>
</feature>
<protein>
    <submittedName>
        <fullName evidence="3">Uncharacterized protein</fullName>
    </submittedName>
</protein>
<accession>A0A8W8HZ71</accession>
<feature type="transmembrane region" description="Helical" evidence="1">
    <location>
        <begin position="88"/>
        <end position="108"/>
    </location>
</feature>